<dbReference type="SMART" id="SM00028">
    <property type="entry name" value="TPR"/>
    <property type="match status" value="8"/>
</dbReference>
<dbReference type="RefSeq" id="XP_066932091.1">
    <property type="nucleotide sequence ID" value="XM_067075990.1"/>
</dbReference>
<dbReference type="Gene3D" id="1.25.40.10">
    <property type="entry name" value="Tetratricopeptide repeat domain"/>
    <property type="match status" value="3"/>
</dbReference>
<evidence type="ECO:0000256" key="14">
    <source>
        <dbReference type="SAM" id="Phobius"/>
    </source>
</evidence>
<feature type="transmembrane region" description="Helical" evidence="14">
    <location>
        <begin position="437"/>
        <end position="455"/>
    </location>
</feature>
<proteinExistence type="inferred from homology"/>
<evidence type="ECO:0000256" key="7">
    <source>
        <dbReference type="ARBA" id="ARBA00022692"/>
    </source>
</evidence>
<keyword evidence="10" id="KW-0256">Endoplasmic reticulum</keyword>
<comment type="subcellular location">
    <subcellularLocation>
        <location evidence="2">Endoplasmic reticulum</location>
    </subcellularLocation>
    <subcellularLocation>
        <location evidence="1">Membrane</location>
        <topology evidence="1">Multi-pass membrane protein</topology>
    </subcellularLocation>
</comment>
<comment type="similarity">
    <text evidence="4">Belongs to the TMTC family.</text>
</comment>
<dbReference type="GeneID" id="136819747"/>
<keyword evidence="8" id="KW-0677">Repeat</keyword>
<evidence type="ECO:0000313" key="16">
    <source>
        <dbReference type="EnsemblMetazoa" id="CLYHEMP002334.1"/>
    </source>
</evidence>
<dbReference type="InterPro" id="IPR019734">
    <property type="entry name" value="TPR_rpt"/>
</dbReference>
<evidence type="ECO:0000256" key="1">
    <source>
        <dbReference type="ARBA" id="ARBA00004141"/>
    </source>
</evidence>
<dbReference type="SUPFAM" id="SSF48452">
    <property type="entry name" value="TPR-like"/>
    <property type="match status" value="1"/>
</dbReference>
<feature type="repeat" description="TPR" evidence="13">
    <location>
        <begin position="655"/>
        <end position="688"/>
    </location>
</feature>
<dbReference type="PANTHER" id="PTHR44216:SF3">
    <property type="entry name" value="PROTEIN O-MANNOSYL-TRANSFERASE TMTC2"/>
    <property type="match status" value="1"/>
</dbReference>
<evidence type="ECO:0000313" key="17">
    <source>
        <dbReference type="Proteomes" id="UP000594262"/>
    </source>
</evidence>
<feature type="transmembrane region" description="Helical" evidence="14">
    <location>
        <begin position="128"/>
        <end position="147"/>
    </location>
</feature>
<keyword evidence="17" id="KW-1185">Reference proteome</keyword>
<evidence type="ECO:0000256" key="6">
    <source>
        <dbReference type="ARBA" id="ARBA00022679"/>
    </source>
</evidence>
<dbReference type="Pfam" id="PF13181">
    <property type="entry name" value="TPR_8"/>
    <property type="match status" value="3"/>
</dbReference>
<dbReference type="EC" id="2.4.1.109" evidence="5"/>
<sequence length="857" mass="98144">MGRTVQLDQNNNRRKVCSKNDTLENADQAQISTSKMNRYYMIVFLVSFVVYSNTLTAGFVYDDTRCIVKNQDILPSTRWTKIFANDFWGTPLSHSGSHKSYRPLCILSFRFNYWLGGLEPSGYHLLNVLLHGVVSCLFCYFCFVIHCDEELSFFGGLLFALHPVHTEAVAGVVGRADVGAALFFMASILLYHRAVKDLENISKIDFIESLIMAFCSTFTKEQGITVLGVLVVYELLVVSRCNLAYPTEVLPRLRATGGHVRIFFLVATTATILYVRFLIMGNSLPDFAPADNPAASENNFLTRLLTFLYLPAYNLWLLIYPARLSYDYSMFTIPLVEEIFAFENILSFTLYTTLFFVAVLFLKYCRKFGVVHYDGTEYYIKRNKSVIYFKPKDTNTNKVFISENLNQLILGLAMLILPFLPATNLFFYVGFIVAERILYIPSIGFCFLMVTGVKVLKRYRGVDEDQIRKILLVILVLFAAKTYHRNFVWHDEESLYRSGLATSPAKSYGNLGNILVEQGKKKEGELAYRKALRYRFNMADTHYNLGILLQESQRYEEAIGSYKAAVKYRPRLAAAHLNLGVTYMSMKKLHDAIKVFKNATDISDHGLKDPHQHATSLSHIRYNLGKALFEVNEYQESLNIFLDALQKIPDGYECHSMYNMIGQCYSEIGKHDHAQVWYFKALHSKPDHIPALLTVAKNLAEHEFIKGDGIDWEKIEEHMNHALSLAPNRLDIYVLFASFYEKKGDFRNGIRILQKALMVDPKHIQTLSMLSSFHRIRNENEEALRYLEQALQAEPKNVTTLLNMGAMLHLMGKFDEAELRYRDALEIQPGNKLLLENIQKLQRQKLKMAAVDNDGSS</sequence>
<feature type="domain" description="DUF1736" evidence="15">
    <location>
        <begin position="282"/>
        <end position="354"/>
    </location>
</feature>
<protein>
    <recommendedName>
        <fullName evidence="5">dolichyl-phosphate-mannose--protein mannosyltransferase</fullName>
        <ecNumber evidence="5">2.4.1.109</ecNumber>
    </recommendedName>
</protein>
<dbReference type="Proteomes" id="UP000594262">
    <property type="component" value="Unplaced"/>
</dbReference>
<dbReference type="InterPro" id="IPR013618">
    <property type="entry name" value="TMTC_DUF1736"/>
</dbReference>
<evidence type="ECO:0000256" key="8">
    <source>
        <dbReference type="ARBA" id="ARBA00022737"/>
    </source>
</evidence>
<evidence type="ECO:0000256" key="13">
    <source>
        <dbReference type="PROSITE-ProRule" id="PRU00339"/>
    </source>
</evidence>
<evidence type="ECO:0000256" key="5">
    <source>
        <dbReference type="ARBA" id="ARBA00012839"/>
    </source>
</evidence>
<dbReference type="GO" id="GO:0004169">
    <property type="term" value="F:dolichyl-phosphate-mannose-protein mannosyltransferase activity"/>
    <property type="evidence" value="ECO:0007669"/>
    <property type="project" value="UniProtKB-EC"/>
</dbReference>
<evidence type="ECO:0000256" key="9">
    <source>
        <dbReference type="ARBA" id="ARBA00022803"/>
    </source>
</evidence>
<evidence type="ECO:0000256" key="12">
    <source>
        <dbReference type="ARBA" id="ARBA00023136"/>
    </source>
</evidence>
<organism evidence="16 17">
    <name type="scientific">Clytia hemisphaerica</name>
    <dbReference type="NCBI Taxonomy" id="252671"/>
    <lineage>
        <taxon>Eukaryota</taxon>
        <taxon>Metazoa</taxon>
        <taxon>Cnidaria</taxon>
        <taxon>Hydrozoa</taxon>
        <taxon>Hydroidolina</taxon>
        <taxon>Leptothecata</taxon>
        <taxon>Obeliida</taxon>
        <taxon>Clytiidae</taxon>
        <taxon>Clytia</taxon>
    </lineage>
</organism>
<evidence type="ECO:0000256" key="3">
    <source>
        <dbReference type="ARBA" id="ARBA00004922"/>
    </source>
</evidence>
<evidence type="ECO:0000256" key="2">
    <source>
        <dbReference type="ARBA" id="ARBA00004240"/>
    </source>
</evidence>
<evidence type="ECO:0000256" key="4">
    <source>
        <dbReference type="ARBA" id="ARBA00007882"/>
    </source>
</evidence>
<dbReference type="OrthoDB" id="1658288at2759"/>
<dbReference type="AlphaFoldDB" id="A0A7M5UPX5"/>
<comment type="pathway">
    <text evidence="3">Protein modification; protein glycosylation.</text>
</comment>
<feature type="repeat" description="TPR" evidence="13">
    <location>
        <begin position="573"/>
        <end position="606"/>
    </location>
</feature>
<dbReference type="Pfam" id="PF13414">
    <property type="entry name" value="TPR_11"/>
    <property type="match status" value="1"/>
</dbReference>
<feature type="transmembrane region" description="Helical" evidence="14">
    <location>
        <begin position="39"/>
        <end position="61"/>
    </location>
</feature>
<dbReference type="PROSITE" id="PS50293">
    <property type="entry name" value="TPR_REGION"/>
    <property type="match status" value="1"/>
</dbReference>
<feature type="repeat" description="TPR" evidence="13">
    <location>
        <begin position="618"/>
        <end position="651"/>
    </location>
</feature>
<dbReference type="SUPFAM" id="SSF81901">
    <property type="entry name" value="HCP-like"/>
    <property type="match status" value="1"/>
</dbReference>
<feature type="repeat" description="TPR" evidence="13">
    <location>
        <begin position="539"/>
        <end position="572"/>
    </location>
</feature>
<dbReference type="InterPro" id="IPR011990">
    <property type="entry name" value="TPR-like_helical_dom_sf"/>
</dbReference>
<keyword evidence="12 14" id="KW-0472">Membrane</keyword>
<dbReference type="GO" id="GO:0005789">
    <property type="term" value="C:endoplasmic reticulum membrane"/>
    <property type="evidence" value="ECO:0007669"/>
    <property type="project" value="TreeGrafter"/>
</dbReference>
<dbReference type="PANTHER" id="PTHR44216">
    <property type="entry name" value="PROTEIN O-MANNOSYL-TRANSFERASE TMTC2"/>
    <property type="match status" value="1"/>
</dbReference>
<dbReference type="UniPathway" id="UPA00378"/>
<keyword evidence="9 13" id="KW-0802">TPR repeat</keyword>
<dbReference type="Pfam" id="PF14559">
    <property type="entry name" value="TPR_19"/>
    <property type="match status" value="1"/>
</dbReference>
<evidence type="ECO:0000259" key="15">
    <source>
        <dbReference type="Pfam" id="PF08409"/>
    </source>
</evidence>
<accession>A0A7M5UPX5</accession>
<keyword evidence="11 14" id="KW-1133">Transmembrane helix</keyword>
<dbReference type="PROSITE" id="PS50005">
    <property type="entry name" value="TPR"/>
    <property type="match status" value="7"/>
</dbReference>
<feature type="transmembrane region" description="Helical" evidence="14">
    <location>
        <begin position="168"/>
        <end position="191"/>
    </location>
</feature>
<feature type="transmembrane region" description="Helical" evidence="14">
    <location>
        <begin position="260"/>
        <end position="279"/>
    </location>
</feature>
<keyword evidence="7 14" id="KW-0812">Transmembrane</keyword>
<evidence type="ECO:0000256" key="10">
    <source>
        <dbReference type="ARBA" id="ARBA00022824"/>
    </source>
</evidence>
<dbReference type="EnsemblMetazoa" id="CLYHEMT002334.1">
    <property type="protein sequence ID" value="CLYHEMP002334.1"/>
    <property type="gene ID" value="CLYHEMG002334"/>
</dbReference>
<feature type="transmembrane region" description="Helical" evidence="14">
    <location>
        <begin position="300"/>
        <end position="319"/>
    </location>
</feature>
<dbReference type="InterPro" id="IPR052384">
    <property type="entry name" value="TMTC_O-mannosyltransferase"/>
</dbReference>
<feature type="transmembrane region" description="Helical" evidence="14">
    <location>
        <begin position="408"/>
        <end position="431"/>
    </location>
</feature>
<feature type="transmembrane region" description="Helical" evidence="14">
    <location>
        <begin position="339"/>
        <end position="362"/>
    </location>
</feature>
<reference evidence="16" key="1">
    <citation type="submission" date="2021-01" db="UniProtKB">
        <authorList>
            <consortium name="EnsemblMetazoa"/>
        </authorList>
    </citation>
    <scope>IDENTIFICATION</scope>
</reference>
<name>A0A7M5UPX5_9CNID</name>
<feature type="repeat" description="TPR" evidence="13">
    <location>
        <begin position="798"/>
        <end position="831"/>
    </location>
</feature>
<evidence type="ECO:0000256" key="11">
    <source>
        <dbReference type="ARBA" id="ARBA00022989"/>
    </source>
</evidence>
<keyword evidence="6" id="KW-0808">Transferase</keyword>
<feature type="repeat" description="TPR" evidence="13">
    <location>
        <begin position="764"/>
        <end position="797"/>
    </location>
</feature>
<dbReference type="Pfam" id="PF08409">
    <property type="entry name" value="TMTC_DUF1736"/>
    <property type="match status" value="1"/>
</dbReference>
<feature type="repeat" description="TPR" evidence="13">
    <location>
        <begin position="730"/>
        <end position="763"/>
    </location>
</feature>